<organism evidence="1 2">
    <name type="scientific">Fraxinus pennsylvanica</name>
    <dbReference type="NCBI Taxonomy" id="56036"/>
    <lineage>
        <taxon>Eukaryota</taxon>
        <taxon>Viridiplantae</taxon>
        <taxon>Streptophyta</taxon>
        <taxon>Embryophyta</taxon>
        <taxon>Tracheophyta</taxon>
        <taxon>Spermatophyta</taxon>
        <taxon>Magnoliopsida</taxon>
        <taxon>eudicotyledons</taxon>
        <taxon>Gunneridae</taxon>
        <taxon>Pentapetalae</taxon>
        <taxon>asterids</taxon>
        <taxon>lamiids</taxon>
        <taxon>Lamiales</taxon>
        <taxon>Oleaceae</taxon>
        <taxon>Oleeae</taxon>
        <taxon>Fraxinus</taxon>
    </lineage>
</organism>
<dbReference type="EMBL" id="OU503041">
    <property type="protein sequence ID" value="CAI9763040.1"/>
    <property type="molecule type" value="Genomic_DNA"/>
</dbReference>
<dbReference type="AlphaFoldDB" id="A0AAD1Z5G4"/>
<evidence type="ECO:0000313" key="2">
    <source>
        <dbReference type="Proteomes" id="UP000834106"/>
    </source>
</evidence>
<reference evidence="1" key="1">
    <citation type="submission" date="2023-05" db="EMBL/GenBank/DDBJ databases">
        <authorList>
            <person name="Huff M."/>
        </authorList>
    </citation>
    <scope>NUCLEOTIDE SEQUENCE</scope>
</reference>
<protein>
    <submittedName>
        <fullName evidence="1">Uncharacterized protein</fullName>
    </submittedName>
</protein>
<keyword evidence="2" id="KW-1185">Reference proteome</keyword>
<proteinExistence type="predicted"/>
<accession>A0AAD1Z5G4</accession>
<sequence>MHTVYHWKPIHRTQVQVEVVGGAAIAFGSDHIGFLADLYHVFIVLPHVATQSLASGKSLVTDVVFVNPTAWVEIRDIKGVGDCSSGGELRPITVAGFMAPECLV</sequence>
<evidence type="ECO:0000313" key="1">
    <source>
        <dbReference type="EMBL" id="CAI9763040.1"/>
    </source>
</evidence>
<dbReference type="Proteomes" id="UP000834106">
    <property type="component" value="Chromosome 6"/>
</dbReference>
<gene>
    <name evidence="1" type="ORF">FPE_LOCUS10470</name>
</gene>
<name>A0AAD1Z5G4_9LAMI</name>